<protein>
    <submittedName>
        <fullName evidence="2">Type I-B CRISPR-associated protein Cas5</fullName>
    </submittedName>
</protein>
<dbReference type="Proteomes" id="UP000886289">
    <property type="component" value="Unassembled WGS sequence"/>
</dbReference>
<gene>
    <name evidence="2" type="primary">cas5b</name>
    <name evidence="2" type="ORF">ENG63_07145</name>
</gene>
<name>A0A7C0Y4Y1_DESA2</name>
<dbReference type="NCBIfam" id="TIGR02593">
    <property type="entry name" value="CRISPR_cas5"/>
    <property type="match status" value="1"/>
</dbReference>
<dbReference type="EMBL" id="DRBS01000263">
    <property type="protein sequence ID" value="HDD44617.1"/>
    <property type="molecule type" value="Genomic_DNA"/>
</dbReference>
<sequence>MKALKVCAYQSFACYRKPLSFGFIDTYPLPPFSTVKGWFHHIIDADQYIPISMSIHGCFSSVVYDMQTMIKFDRKRGEREQIILEGFNKAFNKSPTFVANIFDINLTIYMRTEEKSLEKFRKKLMKKEYPHLGRYEDLMRIDFINYVELFPKSFGRRNPYTIFKGTYIKEETAKKHRLSGVNYRLNFKYEIKNGIRHFEKVDIVYIDNGTLKGEWLFDESENLCIEFIGDYGG</sequence>
<reference evidence="2" key="1">
    <citation type="journal article" date="2020" name="mSystems">
        <title>Genome- and Community-Level Interaction Insights into Carbon Utilization and Element Cycling Functions of Hydrothermarchaeota in Hydrothermal Sediment.</title>
        <authorList>
            <person name="Zhou Z."/>
            <person name="Liu Y."/>
            <person name="Xu W."/>
            <person name="Pan J."/>
            <person name="Luo Z.H."/>
            <person name="Li M."/>
        </authorList>
    </citation>
    <scope>NUCLEOTIDE SEQUENCE [LARGE SCALE GENOMIC DNA]</scope>
    <source>
        <strain evidence="2">HyVt-233</strain>
    </source>
</reference>
<accession>A0A7C0Y4Y1</accession>
<dbReference type="InterPro" id="IPR013422">
    <property type="entry name" value="CRISPR-assoc_prot_Cas5_N"/>
</dbReference>
<organism evidence="2">
    <name type="scientific">Desulfofervidus auxilii</name>
    <dbReference type="NCBI Taxonomy" id="1621989"/>
    <lineage>
        <taxon>Bacteria</taxon>
        <taxon>Pseudomonadati</taxon>
        <taxon>Thermodesulfobacteriota</taxon>
        <taxon>Candidatus Desulfofervidia</taxon>
        <taxon>Candidatus Desulfofervidales</taxon>
        <taxon>Candidatus Desulfofervidaceae</taxon>
        <taxon>Candidatus Desulfofervidus</taxon>
    </lineage>
</organism>
<keyword evidence="1" id="KW-0051">Antiviral defense</keyword>
<evidence type="ECO:0000256" key="1">
    <source>
        <dbReference type="ARBA" id="ARBA00023118"/>
    </source>
</evidence>
<dbReference type="InterPro" id="IPR013337">
    <property type="entry name" value="CRISPR-assoc_prot_Cas5_Tneap"/>
</dbReference>
<evidence type="ECO:0000313" key="2">
    <source>
        <dbReference type="EMBL" id="HDD44617.1"/>
    </source>
</evidence>
<dbReference type="NCBIfam" id="TIGR01895">
    <property type="entry name" value="cas_Cas5t"/>
    <property type="match status" value="1"/>
</dbReference>
<dbReference type="GO" id="GO:0051607">
    <property type="term" value="P:defense response to virus"/>
    <property type="evidence" value="ECO:0007669"/>
    <property type="project" value="UniProtKB-KW"/>
</dbReference>
<comment type="caution">
    <text evidence="2">The sequence shown here is derived from an EMBL/GenBank/DDBJ whole genome shotgun (WGS) entry which is preliminary data.</text>
</comment>
<dbReference type="AlphaFoldDB" id="A0A7C0Y4Y1"/>
<proteinExistence type="predicted"/>